<protein>
    <submittedName>
        <fullName evidence="3">Uncharacterized protein LOC116661759 isoform X3</fullName>
    </submittedName>
</protein>
<name>A0A8B8SJY8_CAMFR</name>
<reference evidence="3" key="1">
    <citation type="submission" date="2025-08" db="UniProtKB">
        <authorList>
            <consortium name="RefSeq"/>
        </authorList>
    </citation>
    <scope>IDENTIFICATION</scope>
    <source>
        <tissue evidence="3">Ear skin</tissue>
    </source>
</reference>
<proteinExistence type="predicted"/>
<accession>A0A8B8SJY8</accession>
<feature type="region of interest" description="Disordered" evidence="1">
    <location>
        <begin position="274"/>
        <end position="300"/>
    </location>
</feature>
<gene>
    <name evidence="3" type="primary">LOC116661759</name>
</gene>
<keyword evidence="2" id="KW-1185">Reference proteome</keyword>
<dbReference type="Proteomes" id="UP000694856">
    <property type="component" value="Chromosome 36"/>
</dbReference>
<evidence type="ECO:0000313" key="3">
    <source>
        <dbReference type="RefSeq" id="XP_032330170.1"/>
    </source>
</evidence>
<organism evidence="2 3">
    <name type="scientific">Camelus ferus</name>
    <name type="common">Wild bactrian camel</name>
    <name type="synonym">Camelus bactrianus ferus</name>
    <dbReference type="NCBI Taxonomy" id="419612"/>
    <lineage>
        <taxon>Eukaryota</taxon>
        <taxon>Metazoa</taxon>
        <taxon>Chordata</taxon>
        <taxon>Craniata</taxon>
        <taxon>Vertebrata</taxon>
        <taxon>Euteleostomi</taxon>
        <taxon>Mammalia</taxon>
        <taxon>Eutheria</taxon>
        <taxon>Laurasiatheria</taxon>
        <taxon>Artiodactyla</taxon>
        <taxon>Tylopoda</taxon>
        <taxon>Camelidae</taxon>
        <taxon>Camelus</taxon>
    </lineage>
</organism>
<evidence type="ECO:0000256" key="1">
    <source>
        <dbReference type="SAM" id="MobiDB-lite"/>
    </source>
</evidence>
<dbReference type="RefSeq" id="XP_032330170.1">
    <property type="nucleotide sequence ID" value="XM_032474279.1"/>
</dbReference>
<sequence>MEATAPLPPGHTGRVALPFFPRNGKKVGGAGCSALYPLPATARGAAATVLRPARAACPGPRLPACDSGWVSRGPSVPISLGSVGQGALRADLRLGGSPTVPSASPLERGRFGERALFLLCRSLPHCFAFDSFFSPFLLPDFGRLCLSKRAVFCRSSAGGLIGRVGPSMNPRPEGLNLVPCAARYDLGVESARRGLTRISRILENCYHPESYMDVQDLVDGRTDGRRIEWRPRPIPWTPWPRRIVMGLERTLPTRVSGWTFSVRGRCFCTKRKRGAFSAREPEPPPFRDPLQSGLGSGSERSHRQLPSLVLALQLGKPSSLPPHPSSLQPASSFPVPTTSLMLPDFPPPWAARKLSRSSTCFGLESLTNTSGAGGRGRGRWQKDSLHLMGAIFISIEVAIEKTHKITQKNTHV</sequence>
<dbReference type="AlphaFoldDB" id="A0A8B8SJY8"/>
<evidence type="ECO:0000313" key="2">
    <source>
        <dbReference type="Proteomes" id="UP000694856"/>
    </source>
</evidence>
<dbReference type="GeneID" id="116661759"/>